<dbReference type="Gene3D" id="1.20.1270.60">
    <property type="entry name" value="Arfaptin homology (AH) domain/BAR domain"/>
    <property type="match status" value="1"/>
</dbReference>
<dbReference type="PANTHER" id="PTHR31962">
    <property type="entry name" value="SPHINGOLIPID LONG CHAIN BASE-RESPONSIVE PROTEIN PIL1"/>
    <property type="match status" value="1"/>
</dbReference>
<accession>A0A4S2N792</accession>
<dbReference type="GO" id="GO:0008289">
    <property type="term" value="F:lipid binding"/>
    <property type="evidence" value="ECO:0007669"/>
    <property type="project" value="TreeGrafter"/>
</dbReference>
<dbReference type="InParanoid" id="A0A4S2N792"/>
<name>A0A4S2N792_9PEZI</name>
<feature type="region of interest" description="Disordered" evidence="2">
    <location>
        <begin position="1"/>
        <end position="43"/>
    </location>
</feature>
<feature type="compositionally biased region" description="Acidic residues" evidence="2">
    <location>
        <begin position="405"/>
        <end position="414"/>
    </location>
</feature>
<feature type="region of interest" description="Disordered" evidence="2">
    <location>
        <begin position="397"/>
        <end position="425"/>
    </location>
</feature>
<feature type="region of interest" description="Disordered" evidence="2">
    <location>
        <begin position="321"/>
        <end position="382"/>
    </location>
</feature>
<dbReference type="EMBL" id="ML220112">
    <property type="protein sequence ID" value="TGZ85147.1"/>
    <property type="molecule type" value="Genomic_DNA"/>
</dbReference>
<feature type="compositionally biased region" description="Gly residues" evidence="2">
    <location>
        <begin position="352"/>
        <end position="361"/>
    </location>
</feature>
<evidence type="ECO:0008006" key="5">
    <source>
        <dbReference type="Google" id="ProtNLM"/>
    </source>
</evidence>
<reference evidence="3 4" key="1">
    <citation type="submission" date="2019-04" db="EMBL/GenBank/DDBJ databases">
        <title>Comparative genomics and transcriptomics to analyze fruiting body development in filamentous ascomycetes.</title>
        <authorList>
            <consortium name="DOE Joint Genome Institute"/>
            <person name="Lutkenhaus R."/>
            <person name="Traeger S."/>
            <person name="Breuer J."/>
            <person name="Kuo A."/>
            <person name="Lipzen A."/>
            <person name="Pangilinan J."/>
            <person name="Dilworth D."/>
            <person name="Sandor L."/>
            <person name="Poggeler S."/>
            <person name="Barry K."/>
            <person name="Grigoriev I.V."/>
            <person name="Nowrousian M."/>
        </authorList>
    </citation>
    <scope>NUCLEOTIDE SEQUENCE [LARGE SCALE GENOMIC DNA]</scope>
    <source>
        <strain evidence="3 4">CBS 389.68</strain>
    </source>
</reference>
<feature type="region of interest" description="Disordered" evidence="2">
    <location>
        <begin position="443"/>
        <end position="463"/>
    </location>
</feature>
<evidence type="ECO:0000256" key="1">
    <source>
        <dbReference type="ARBA" id="ARBA00022553"/>
    </source>
</evidence>
<dbReference type="GO" id="GO:0006897">
    <property type="term" value="P:endocytosis"/>
    <property type="evidence" value="ECO:0007669"/>
    <property type="project" value="TreeGrafter"/>
</dbReference>
<organism evidence="3 4">
    <name type="scientific">Ascodesmis nigricans</name>
    <dbReference type="NCBI Taxonomy" id="341454"/>
    <lineage>
        <taxon>Eukaryota</taxon>
        <taxon>Fungi</taxon>
        <taxon>Dikarya</taxon>
        <taxon>Ascomycota</taxon>
        <taxon>Pezizomycotina</taxon>
        <taxon>Pezizomycetes</taxon>
        <taxon>Pezizales</taxon>
        <taxon>Ascodesmidaceae</taxon>
        <taxon>Ascodesmis</taxon>
    </lineage>
</organism>
<dbReference type="STRING" id="341454.A0A4S2N792"/>
<keyword evidence="4" id="KW-1185">Reference proteome</keyword>
<dbReference type="GO" id="GO:0005886">
    <property type="term" value="C:plasma membrane"/>
    <property type="evidence" value="ECO:0007669"/>
    <property type="project" value="TreeGrafter"/>
</dbReference>
<dbReference type="GO" id="GO:0036286">
    <property type="term" value="C:eisosome filament"/>
    <property type="evidence" value="ECO:0007669"/>
    <property type="project" value="TreeGrafter"/>
</dbReference>
<sequence length="517" mass="56335">MAILPPPYSARKPDPPTHTRPPNSTRSRSLSSHQRTLSDGPRLKHRFTFSNLRSTSHPKLSRSLFTLIKTENEVIKAHSNAAVAGQSVASQLSSWGDQSPDDAVHSISDKLGVLLNAVAEVEEGYAQALEEARCVLKAIRNTESSVQPARDRKQRIQSEIAKLNYKDPTSARIGMLEQELVRAEAECLVAEAQLVNITRAKLKEAYAAQFAAVVERAERQVILARNGRALLNLLDDTPIVPGEPPAEFAYESTAREIINQTENELHEYFLDPSSLGAVTSNAHVVSGGVIDGKAAATLAAPPPPAPAVPIIKSHPPVPPIPKAYATLGAGKSGSNASAPYQPPPPPPSSSGGSFGFGGGGREVSTPPSQKLQIPRTREKQEAHESIIRERISYSDCITHSPTGYSDEEDDEETDMPGGFPGDCDNRQLGWKIEHEREREKVRDRECETEKLQVPGRNVNRDTHPAYRLDRSASMASSVYSVATNVGKIFGRGTTVAGKEKKKETEDVERARQEMIMF</sequence>
<keyword evidence="1" id="KW-0597">Phosphoprotein</keyword>
<dbReference type="OrthoDB" id="5599269at2759"/>
<dbReference type="InterPro" id="IPR028245">
    <property type="entry name" value="PIL1/LSP1"/>
</dbReference>
<dbReference type="FunFam" id="1.20.1270.60:FF:000005">
    <property type="entry name" value="Sphingolipid long chain base-responsive pil1"/>
    <property type="match status" value="1"/>
</dbReference>
<dbReference type="Proteomes" id="UP000298138">
    <property type="component" value="Unassembled WGS sequence"/>
</dbReference>
<evidence type="ECO:0000313" key="3">
    <source>
        <dbReference type="EMBL" id="TGZ85147.1"/>
    </source>
</evidence>
<feature type="compositionally biased region" description="Polar residues" evidence="2">
    <location>
        <begin position="20"/>
        <end position="37"/>
    </location>
</feature>
<dbReference type="InterPro" id="IPR027267">
    <property type="entry name" value="AH/BAR_dom_sf"/>
</dbReference>
<dbReference type="AlphaFoldDB" id="A0A4S2N792"/>
<dbReference type="GO" id="GO:0070941">
    <property type="term" value="P:eisosome assembly"/>
    <property type="evidence" value="ECO:0007669"/>
    <property type="project" value="TreeGrafter"/>
</dbReference>
<protein>
    <recommendedName>
        <fullName evidence="5">Sphingolipid long chain base-responsive protein LSP1</fullName>
    </recommendedName>
</protein>
<dbReference type="Pfam" id="PF13805">
    <property type="entry name" value="Pil1"/>
    <property type="match status" value="1"/>
</dbReference>
<gene>
    <name evidence="3" type="ORF">EX30DRAFT_392523</name>
</gene>
<evidence type="ECO:0000313" key="4">
    <source>
        <dbReference type="Proteomes" id="UP000298138"/>
    </source>
</evidence>
<proteinExistence type="predicted"/>
<evidence type="ECO:0000256" key="2">
    <source>
        <dbReference type="SAM" id="MobiDB-lite"/>
    </source>
</evidence>
<dbReference type="PANTHER" id="PTHR31962:SF4">
    <property type="entry name" value="PRIMARY COMPONENT OF EISOSOMES (EUROFUNG)"/>
    <property type="match status" value="1"/>
</dbReference>